<evidence type="ECO:0000256" key="2">
    <source>
        <dbReference type="ARBA" id="ARBA00004953"/>
    </source>
</evidence>
<dbReference type="PANTHER" id="PTHR34308">
    <property type="entry name" value="COBALAMIN BIOSYNTHESIS PROTEIN CBIB"/>
    <property type="match status" value="1"/>
</dbReference>
<keyword evidence="6 9" id="KW-0812">Transmembrane</keyword>
<evidence type="ECO:0000256" key="6">
    <source>
        <dbReference type="ARBA" id="ARBA00022692"/>
    </source>
</evidence>
<comment type="subcellular location">
    <subcellularLocation>
        <location evidence="1 9">Cell membrane</location>
        <topology evidence="1 9">Multi-pass membrane protein</topology>
    </subcellularLocation>
</comment>
<evidence type="ECO:0000313" key="11">
    <source>
        <dbReference type="Proteomes" id="UP000035368"/>
    </source>
</evidence>
<dbReference type="KEGG" id="cei:CEPID_08795"/>
<dbReference type="GO" id="GO:0009236">
    <property type="term" value="P:cobalamin biosynthetic process"/>
    <property type="evidence" value="ECO:0007669"/>
    <property type="project" value="UniProtKB-UniRule"/>
</dbReference>
<accession>A0A0G3GVT0</accession>
<evidence type="ECO:0000256" key="3">
    <source>
        <dbReference type="ARBA" id="ARBA00006263"/>
    </source>
</evidence>
<dbReference type="GO" id="GO:0016874">
    <property type="term" value="F:ligase activity"/>
    <property type="evidence" value="ECO:0007669"/>
    <property type="project" value="UniProtKB-KW"/>
</dbReference>
<dbReference type="OrthoDB" id="9811967at2"/>
<comment type="function">
    <text evidence="9">Converts cobyric acid to cobinamide by the addition of aminopropanol on the F carboxylic group.</text>
</comment>
<reference evidence="10 11" key="1">
    <citation type="submission" date="2015-05" db="EMBL/GenBank/DDBJ databases">
        <title>Complete genome sequence of Corynebacterium epidermidicanis DSM 45586, isolated from the skin of a dog suffering from pruritus.</title>
        <authorList>
            <person name="Ruckert C."/>
            <person name="Albersmeier A."/>
            <person name="Winkler A."/>
            <person name="Tauch A."/>
        </authorList>
    </citation>
    <scope>NUCLEOTIDE SEQUENCE [LARGE SCALE GENOMIC DNA]</scope>
    <source>
        <strain evidence="10 11">DSM 45586</strain>
    </source>
</reference>
<dbReference type="HAMAP" id="MF_00024">
    <property type="entry name" value="CobD_CbiB"/>
    <property type="match status" value="1"/>
</dbReference>
<organism evidence="10 11">
    <name type="scientific">Corynebacterium epidermidicanis</name>
    <dbReference type="NCBI Taxonomy" id="1050174"/>
    <lineage>
        <taxon>Bacteria</taxon>
        <taxon>Bacillati</taxon>
        <taxon>Actinomycetota</taxon>
        <taxon>Actinomycetes</taxon>
        <taxon>Mycobacteriales</taxon>
        <taxon>Corynebacteriaceae</taxon>
        <taxon>Corynebacterium</taxon>
    </lineage>
</organism>
<proteinExistence type="inferred from homology"/>
<dbReference type="Proteomes" id="UP000035368">
    <property type="component" value="Chromosome"/>
</dbReference>
<evidence type="ECO:0000256" key="7">
    <source>
        <dbReference type="ARBA" id="ARBA00022989"/>
    </source>
</evidence>
<dbReference type="RefSeq" id="WP_047240610.1">
    <property type="nucleotide sequence ID" value="NZ_CP011541.1"/>
</dbReference>
<protein>
    <recommendedName>
        <fullName evidence="9">Cobalamin biosynthesis protein CobD</fullName>
    </recommendedName>
</protein>
<dbReference type="AlphaFoldDB" id="A0A0G3GVT0"/>
<keyword evidence="8 9" id="KW-0472">Membrane</keyword>
<dbReference type="GO" id="GO:0015420">
    <property type="term" value="F:ABC-type vitamin B12 transporter activity"/>
    <property type="evidence" value="ECO:0007669"/>
    <property type="project" value="UniProtKB-UniRule"/>
</dbReference>
<dbReference type="GO" id="GO:0048472">
    <property type="term" value="F:threonine-phosphate decarboxylase activity"/>
    <property type="evidence" value="ECO:0007669"/>
    <property type="project" value="InterPro"/>
</dbReference>
<evidence type="ECO:0000256" key="1">
    <source>
        <dbReference type="ARBA" id="ARBA00004651"/>
    </source>
</evidence>
<dbReference type="GO" id="GO:0005886">
    <property type="term" value="C:plasma membrane"/>
    <property type="evidence" value="ECO:0007669"/>
    <property type="project" value="UniProtKB-SubCell"/>
</dbReference>
<comment type="similarity">
    <text evidence="3 9">Belongs to the CobD/CbiB family.</text>
</comment>
<dbReference type="NCBIfam" id="TIGR00380">
    <property type="entry name" value="cobal_cbiB"/>
    <property type="match status" value="1"/>
</dbReference>
<evidence type="ECO:0000256" key="9">
    <source>
        <dbReference type="HAMAP-Rule" id="MF_00024"/>
    </source>
</evidence>
<evidence type="ECO:0000313" key="10">
    <source>
        <dbReference type="EMBL" id="AKK03608.1"/>
    </source>
</evidence>
<dbReference type="InterPro" id="IPR004485">
    <property type="entry name" value="Cobalamin_biosynth_CobD/CbiB"/>
</dbReference>
<dbReference type="PATRIC" id="fig|1050174.4.peg.1772"/>
<dbReference type="Pfam" id="PF03186">
    <property type="entry name" value="CobD_Cbib"/>
    <property type="match status" value="1"/>
</dbReference>
<evidence type="ECO:0000256" key="4">
    <source>
        <dbReference type="ARBA" id="ARBA00022475"/>
    </source>
</evidence>
<keyword evidence="10" id="KW-0436">Ligase</keyword>
<keyword evidence="11" id="KW-1185">Reference proteome</keyword>
<dbReference type="UniPathway" id="UPA00148"/>
<evidence type="ECO:0000256" key="8">
    <source>
        <dbReference type="ARBA" id="ARBA00023136"/>
    </source>
</evidence>
<dbReference type="PANTHER" id="PTHR34308:SF1">
    <property type="entry name" value="COBALAMIN BIOSYNTHESIS PROTEIN CBIB"/>
    <property type="match status" value="1"/>
</dbReference>
<dbReference type="EMBL" id="CP011541">
    <property type="protein sequence ID" value="AKK03608.1"/>
    <property type="molecule type" value="Genomic_DNA"/>
</dbReference>
<dbReference type="STRING" id="1050174.CEPID_08795"/>
<sequence>MRALAIGTGLVADRVFADPEQHHPVAYFGTWATVTERLLYRDSTAAGVTHLLVTVAPVALAAQWLHSKAPTLTTAATLWIALGGSSLTRVGEQVATELSAGHIERARTWVPWLCSRDPQQLDDAGIARAATESIAENTSDAAIAPLFWAAVGGAPTVVVHRCVNTLDAMVGYRNERYNNFGWAAANLDDLLAYVPARLTAGIHTLCAAISGRGSEAVRAWKEDASAHPSPNAGPVEATAAAALGVQLGGPTIYPHGTEQRPRLSRGPKPTADTVRAAVRLARRTQLIAGVLAVLFSAQRG</sequence>
<name>A0A0G3GVT0_9CORY</name>
<gene>
    <name evidence="9 10" type="primary">cobD</name>
    <name evidence="10" type="ORF">CEPID_08795</name>
</gene>
<keyword evidence="4 9" id="KW-1003">Cell membrane</keyword>
<keyword evidence="7 9" id="KW-1133">Transmembrane helix</keyword>
<comment type="pathway">
    <text evidence="2 9">Cofactor biosynthesis; adenosylcobalamin biosynthesis.</text>
</comment>
<keyword evidence="5 9" id="KW-0169">Cobalamin biosynthesis</keyword>
<evidence type="ECO:0000256" key="5">
    <source>
        <dbReference type="ARBA" id="ARBA00022573"/>
    </source>
</evidence>